<name>A0A538TRL6_UNCEI</name>
<comment type="caution">
    <text evidence="2">The sequence shown here is derived from an EMBL/GenBank/DDBJ whole genome shotgun (WGS) entry which is preliminary data.</text>
</comment>
<feature type="transmembrane region" description="Helical" evidence="1">
    <location>
        <begin position="99"/>
        <end position="120"/>
    </location>
</feature>
<feature type="transmembrane region" description="Helical" evidence="1">
    <location>
        <begin position="44"/>
        <end position="63"/>
    </location>
</feature>
<evidence type="ECO:0000313" key="2">
    <source>
        <dbReference type="EMBL" id="TMQ66269.1"/>
    </source>
</evidence>
<sequence>MTQHLARRVWTAFILTFIVSRATVLVTSLDWFPNLHLQLGTTHVHHLNFGIALLTMTGAYLLFVRPAGRALNAAALLYGIALGLTFDEFGMWFHLEDFYWQRASFDAVVVIAGLLGLLIVAPSLRRFRPRHWATLVGLAVIVLLFGVLVLKPLWSAG</sequence>
<feature type="transmembrane region" description="Helical" evidence="1">
    <location>
        <begin position="132"/>
        <end position="154"/>
    </location>
</feature>
<feature type="transmembrane region" description="Helical" evidence="1">
    <location>
        <begin position="12"/>
        <end position="32"/>
    </location>
</feature>
<evidence type="ECO:0000313" key="3">
    <source>
        <dbReference type="Proteomes" id="UP000317691"/>
    </source>
</evidence>
<organism evidence="2 3">
    <name type="scientific">Eiseniibacteriota bacterium</name>
    <dbReference type="NCBI Taxonomy" id="2212470"/>
    <lineage>
        <taxon>Bacteria</taxon>
        <taxon>Candidatus Eiseniibacteriota</taxon>
    </lineage>
</organism>
<protein>
    <submittedName>
        <fullName evidence="2">Uncharacterized protein</fullName>
    </submittedName>
</protein>
<dbReference type="Proteomes" id="UP000317691">
    <property type="component" value="Unassembled WGS sequence"/>
</dbReference>
<keyword evidence="1" id="KW-1133">Transmembrane helix</keyword>
<reference evidence="2 3" key="1">
    <citation type="journal article" date="2019" name="Nat. Microbiol.">
        <title>Mediterranean grassland soil C-N compound turnover is dependent on rainfall and depth, and is mediated by genomically divergent microorganisms.</title>
        <authorList>
            <person name="Diamond S."/>
            <person name="Andeer P.F."/>
            <person name="Li Z."/>
            <person name="Crits-Christoph A."/>
            <person name="Burstein D."/>
            <person name="Anantharaman K."/>
            <person name="Lane K.R."/>
            <person name="Thomas B.C."/>
            <person name="Pan C."/>
            <person name="Northen T.R."/>
            <person name="Banfield J.F."/>
        </authorList>
    </citation>
    <scope>NUCLEOTIDE SEQUENCE [LARGE SCALE GENOMIC DNA]</scope>
    <source>
        <strain evidence="2">WS_9</strain>
    </source>
</reference>
<evidence type="ECO:0000256" key="1">
    <source>
        <dbReference type="SAM" id="Phobius"/>
    </source>
</evidence>
<keyword evidence="1" id="KW-0812">Transmembrane</keyword>
<gene>
    <name evidence="2" type="ORF">E6K79_02645</name>
</gene>
<feature type="transmembrane region" description="Helical" evidence="1">
    <location>
        <begin position="75"/>
        <end position="93"/>
    </location>
</feature>
<accession>A0A538TRL6</accession>
<dbReference type="AlphaFoldDB" id="A0A538TRL6"/>
<proteinExistence type="predicted"/>
<keyword evidence="1" id="KW-0472">Membrane</keyword>
<dbReference type="EMBL" id="VBOZ01000009">
    <property type="protein sequence ID" value="TMQ66269.1"/>
    <property type="molecule type" value="Genomic_DNA"/>
</dbReference>